<feature type="signal peptide" evidence="1">
    <location>
        <begin position="1"/>
        <end position="21"/>
    </location>
</feature>
<dbReference type="InterPro" id="IPR015965">
    <property type="entry name" value="tRNA_lig_PDEase"/>
</dbReference>
<dbReference type="EMBL" id="CAXAMN010023583">
    <property type="protein sequence ID" value="CAK9078594.1"/>
    <property type="molecule type" value="Genomic_DNA"/>
</dbReference>
<dbReference type="Proteomes" id="UP001642484">
    <property type="component" value="Unassembled WGS sequence"/>
</dbReference>
<gene>
    <name evidence="3" type="ORF">CCMP2556_LOCUS38741</name>
</gene>
<dbReference type="SUPFAM" id="SSF55144">
    <property type="entry name" value="LigT-like"/>
    <property type="match status" value="1"/>
</dbReference>
<keyword evidence="1" id="KW-0732">Signal</keyword>
<feature type="chain" id="PRO_5045358472" description="tRNA ligase phosphodiesterase domain-containing protein" evidence="1">
    <location>
        <begin position="22"/>
        <end position="267"/>
    </location>
</feature>
<comment type="caution">
    <text evidence="3">The sequence shown here is derived from an EMBL/GenBank/DDBJ whole genome shotgun (WGS) entry which is preliminary data.</text>
</comment>
<feature type="domain" description="tRNA ligase phosphodiesterase" evidence="2">
    <location>
        <begin position="65"/>
        <end position="177"/>
    </location>
</feature>
<evidence type="ECO:0000256" key="1">
    <source>
        <dbReference type="SAM" id="SignalP"/>
    </source>
</evidence>
<evidence type="ECO:0000313" key="4">
    <source>
        <dbReference type="Proteomes" id="UP001642484"/>
    </source>
</evidence>
<dbReference type="InterPro" id="IPR009097">
    <property type="entry name" value="Cyclic_Pdiesterase"/>
</dbReference>
<reference evidence="3 4" key="1">
    <citation type="submission" date="2024-02" db="EMBL/GenBank/DDBJ databases">
        <authorList>
            <person name="Chen Y."/>
            <person name="Shah S."/>
            <person name="Dougan E. K."/>
            <person name="Thang M."/>
            <person name="Chan C."/>
        </authorList>
    </citation>
    <scope>NUCLEOTIDE SEQUENCE [LARGE SCALE GENOMIC DNA]</scope>
</reference>
<name>A0ABP0PUQ9_9DINO</name>
<proteinExistence type="predicted"/>
<evidence type="ECO:0000259" key="2">
    <source>
        <dbReference type="Pfam" id="PF08302"/>
    </source>
</evidence>
<evidence type="ECO:0000313" key="3">
    <source>
        <dbReference type="EMBL" id="CAK9078594.1"/>
    </source>
</evidence>
<protein>
    <recommendedName>
        <fullName evidence="2">tRNA ligase phosphodiesterase domain-containing protein</fullName>
    </recommendedName>
</protein>
<organism evidence="3 4">
    <name type="scientific">Durusdinium trenchii</name>
    <dbReference type="NCBI Taxonomy" id="1381693"/>
    <lineage>
        <taxon>Eukaryota</taxon>
        <taxon>Sar</taxon>
        <taxon>Alveolata</taxon>
        <taxon>Dinophyceae</taxon>
        <taxon>Suessiales</taxon>
        <taxon>Symbiodiniaceae</taxon>
        <taxon>Durusdinium</taxon>
    </lineage>
</organism>
<accession>A0ABP0PUQ9</accession>
<sequence length="267" mass="29432">MAVRALAALLGALLAREVVQARSSRETDSVIYWSIALDHPSTELLSSRWRGCSDFVPAEESGIVMKEQYHVTLLFVGNASDAEIARANPTMLRNASAVQELRRRLRRHEGQPVQVEVSDFVWEDGHIAAAPAQLANTERGLCANVHPHMTLGMAPGAMAVESNGLLARRFAEHHFHAGLAEWLRQIGLGQYTKILSLWCRKNQVTTLEELSGRAAKAAAAIEPDPSRRAEVEKILRSSLARRINELPTARLQLQGTIEAHRAAFVVV</sequence>
<dbReference type="Pfam" id="PF08302">
    <property type="entry name" value="tRNA_lig_CPD"/>
    <property type="match status" value="1"/>
</dbReference>
<keyword evidence="4" id="KW-1185">Reference proteome</keyword>